<evidence type="ECO:0000313" key="2">
    <source>
        <dbReference type="Proteomes" id="UP000663866"/>
    </source>
</evidence>
<keyword evidence="2" id="KW-1185">Reference proteome</keyword>
<protein>
    <submittedName>
        <fullName evidence="1">Uncharacterized protein</fullName>
    </submittedName>
</protein>
<accession>A0A819G9Q1</accession>
<gene>
    <name evidence="1" type="ORF">OVN521_LOCUS8325</name>
</gene>
<sequence length="110" mass="12365">MRLDPAIGLFVRGKQFQSVKIELWEQCDGKGLTLRRVCGNSAHCYARDISYWQCRPNGNCPAEESRDDVTVPLSPSVDISYERLLAYSSDYDNLGEHTATEQQTTCTDGD</sequence>
<reference evidence="1" key="1">
    <citation type="submission" date="2021-02" db="EMBL/GenBank/DDBJ databases">
        <authorList>
            <person name="Nowell W R."/>
        </authorList>
    </citation>
    <scope>NUCLEOTIDE SEQUENCE</scope>
</reference>
<comment type="caution">
    <text evidence="1">The sequence shown here is derived from an EMBL/GenBank/DDBJ whole genome shotgun (WGS) entry which is preliminary data.</text>
</comment>
<dbReference type="AlphaFoldDB" id="A0A819G9Q1"/>
<organism evidence="1 2">
    <name type="scientific">Rotaria magnacalcarata</name>
    <dbReference type="NCBI Taxonomy" id="392030"/>
    <lineage>
        <taxon>Eukaryota</taxon>
        <taxon>Metazoa</taxon>
        <taxon>Spiralia</taxon>
        <taxon>Gnathifera</taxon>
        <taxon>Rotifera</taxon>
        <taxon>Eurotatoria</taxon>
        <taxon>Bdelloidea</taxon>
        <taxon>Philodinida</taxon>
        <taxon>Philodinidae</taxon>
        <taxon>Rotaria</taxon>
    </lineage>
</organism>
<dbReference type="Proteomes" id="UP000663866">
    <property type="component" value="Unassembled WGS sequence"/>
</dbReference>
<proteinExistence type="predicted"/>
<evidence type="ECO:0000313" key="1">
    <source>
        <dbReference type="EMBL" id="CAF3878394.1"/>
    </source>
</evidence>
<name>A0A819G9Q1_9BILA</name>
<dbReference type="EMBL" id="CAJOBG010000966">
    <property type="protein sequence ID" value="CAF3878394.1"/>
    <property type="molecule type" value="Genomic_DNA"/>
</dbReference>